<evidence type="ECO:0000313" key="2">
    <source>
        <dbReference type="WBParaSite" id="ES5_v2.g26263.t1"/>
    </source>
</evidence>
<dbReference type="WBParaSite" id="ES5_v2.g26263.t1">
    <property type="protein sequence ID" value="ES5_v2.g26263.t1"/>
    <property type="gene ID" value="ES5_v2.g26263"/>
</dbReference>
<protein>
    <submittedName>
        <fullName evidence="2">Sulfotransferase family protein</fullName>
    </submittedName>
</protein>
<dbReference type="Proteomes" id="UP000887579">
    <property type="component" value="Unplaced"/>
</dbReference>
<sequence>MSTVLTSLMCLLHDEEKFAEANQTLSENIWDDRFCVNQNEYYYVKDFLYDANAKISEWQLFAVVRNPLERFLSAFVHLCVNDNHNCFYCNSSFSCLIERAYYQAYGFAEGKDIVRLHVDGHFFPQNWQCQFSEYFGNYKIIHYKSSASQDFDKMVSQIVEILKSRQSIPKKTIKSIRKQLLEKHLTS</sequence>
<organism evidence="1 2">
    <name type="scientific">Panagrolaimus sp. ES5</name>
    <dbReference type="NCBI Taxonomy" id="591445"/>
    <lineage>
        <taxon>Eukaryota</taxon>
        <taxon>Metazoa</taxon>
        <taxon>Ecdysozoa</taxon>
        <taxon>Nematoda</taxon>
        <taxon>Chromadorea</taxon>
        <taxon>Rhabditida</taxon>
        <taxon>Tylenchina</taxon>
        <taxon>Panagrolaimomorpha</taxon>
        <taxon>Panagrolaimoidea</taxon>
        <taxon>Panagrolaimidae</taxon>
        <taxon>Panagrolaimus</taxon>
    </lineage>
</organism>
<name>A0AC34G981_9BILA</name>
<proteinExistence type="predicted"/>
<accession>A0AC34G981</accession>
<reference evidence="2" key="1">
    <citation type="submission" date="2022-11" db="UniProtKB">
        <authorList>
            <consortium name="WormBaseParasite"/>
        </authorList>
    </citation>
    <scope>IDENTIFICATION</scope>
</reference>
<evidence type="ECO:0000313" key="1">
    <source>
        <dbReference type="Proteomes" id="UP000887579"/>
    </source>
</evidence>